<gene>
    <name evidence="6" type="ORF">LY89DRAFT_677093</name>
</gene>
<dbReference type="PANTHER" id="PTHR22812">
    <property type="entry name" value="CHROMOBOX PROTEIN"/>
    <property type="match status" value="1"/>
</dbReference>
<evidence type="ECO:0000256" key="1">
    <source>
        <dbReference type="ARBA" id="ARBA00004123"/>
    </source>
</evidence>
<feature type="region of interest" description="Disordered" evidence="4">
    <location>
        <begin position="1"/>
        <end position="99"/>
    </location>
</feature>
<dbReference type="InterPro" id="IPR023780">
    <property type="entry name" value="Chromo_domain"/>
</dbReference>
<dbReference type="SUPFAM" id="SSF54160">
    <property type="entry name" value="Chromo domain-like"/>
    <property type="match status" value="2"/>
</dbReference>
<feature type="compositionally biased region" description="Polar residues" evidence="4">
    <location>
        <begin position="64"/>
        <end position="74"/>
    </location>
</feature>
<evidence type="ECO:0000313" key="6">
    <source>
        <dbReference type="EMBL" id="KUJ08202.1"/>
    </source>
</evidence>
<reference evidence="6 7" key="1">
    <citation type="submission" date="2015-10" db="EMBL/GenBank/DDBJ databases">
        <title>Full genome of DAOMC 229536 Phialocephala scopiformis, a fungal endophyte of spruce producing the potent anti-insectan compound rugulosin.</title>
        <authorList>
            <consortium name="DOE Joint Genome Institute"/>
            <person name="Walker A.K."/>
            <person name="Frasz S.L."/>
            <person name="Seifert K.A."/>
            <person name="Miller J.D."/>
            <person name="Mondo S.J."/>
            <person name="Labutti K."/>
            <person name="Lipzen A."/>
            <person name="Dockter R."/>
            <person name="Kennedy M."/>
            <person name="Grigoriev I.V."/>
            <person name="Spatafora J.W."/>
        </authorList>
    </citation>
    <scope>NUCLEOTIDE SEQUENCE [LARGE SCALE GENOMIC DNA]</scope>
    <source>
        <strain evidence="6 7">CBS 120377</strain>
    </source>
</reference>
<proteinExistence type="predicted"/>
<evidence type="ECO:0000259" key="5">
    <source>
        <dbReference type="PROSITE" id="PS50013"/>
    </source>
</evidence>
<feature type="compositionally biased region" description="Acidic residues" evidence="4">
    <location>
        <begin position="75"/>
        <end position="94"/>
    </location>
</feature>
<comment type="subcellular location">
    <subcellularLocation>
        <location evidence="1">Nucleus</location>
    </subcellularLocation>
</comment>
<dbReference type="SMART" id="SM00298">
    <property type="entry name" value="CHROMO"/>
    <property type="match status" value="2"/>
</dbReference>
<evidence type="ECO:0000256" key="4">
    <source>
        <dbReference type="SAM" id="MobiDB-lite"/>
    </source>
</evidence>
<dbReference type="RefSeq" id="XP_018062557.1">
    <property type="nucleotide sequence ID" value="XM_018213656.1"/>
</dbReference>
<dbReference type="CDD" id="cd00024">
    <property type="entry name" value="CD_CSD"/>
    <property type="match status" value="2"/>
</dbReference>
<sequence length="220" mass="25939">MHRESSDKIKAMDYDDQSSGSLQDLDDDDLQLQLQLQPESEQLDDKGMVIDANTHQHPRLGKTLSDSFTSQQESSLDDNDDDDDEEKDEVEEEDRYVPKQVMAERNSAEGVEYLIRWQCYPDQDDWTWEPEQNLLEDVPDLINAWKKKEHGFEDVGETTAWNDVPEKILGKRRFKGKPHYLIQWMGYPRQEDRTWEPCDRFKDDVPSLVDAFEAKRKKKK</sequence>
<dbReference type="EMBL" id="KQ947436">
    <property type="protein sequence ID" value="KUJ08202.1"/>
    <property type="molecule type" value="Genomic_DNA"/>
</dbReference>
<dbReference type="InParanoid" id="A0A132B720"/>
<feature type="compositionally biased region" description="Low complexity" evidence="4">
    <location>
        <begin position="31"/>
        <end position="40"/>
    </location>
</feature>
<dbReference type="Proteomes" id="UP000070700">
    <property type="component" value="Unassembled WGS sequence"/>
</dbReference>
<evidence type="ECO:0000256" key="3">
    <source>
        <dbReference type="ARBA" id="ARBA00023242"/>
    </source>
</evidence>
<organism evidence="6 7">
    <name type="scientific">Mollisia scopiformis</name>
    <name type="common">Conifer needle endophyte fungus</name>
    <name type="synonym">Phialocephala scopiformis</name>
    <dbReference type="NCBI Taxonomy" id="149040"/>
    <lineage>
        <taxon>Eukaryota</taxon>
        <taxon>Fungi</taxon>
        <taxon>Dikarya</taxon>
        <taxon>Ascomycota</taxon>
        <taxon>Pezizomycotina</taxon>
        <taxon>Leotiomycetes</taxon>
        <taxon>Helotiales</taxon>
        <taxon>Mollisiaceae</taxon>
        <taxon>Mollisia</taxon>
    </lineage>
</organism>
<dbReference type="GO" id="GO:0005634">
    <property type="term" value="C:nucleus"/>
    <property type="evidence" value="ECO:0007669"/>
    <property type="project" value="UniProtKB-SubCell"/>
</dbReference>
<protein>
    <recommendedName>
        <fullName evidence="5">Chromo domain-containing protein</fullName>
    </recommendedName>
</protein>
<comment type="subunit">
    <text evidence="2">Component of the NuA4 histone acetyltransferase complex.</text>
</comment>
<keyword evidence="3" id="KW-0539">Nucleus</keyword>
<dbReference type="InterPro" id="IPR000953">
    <property type="entry name" value="Chromo/chromo_shadow_dom"/>
</dbReference>
<dbReference type="OrthoDB" id="433924at2759"/>
<dbReference type="InterPro" id="IPR051219">
    <property type="entry name" value="Heterochromatin_chromo-domain"/>
</dbReference>
<dbReference type="PROSITE" id="PS50013">
    <property type="entry name" value="CHROMO_2"/>
    <property type="match status" value="2"/>
</dbReference>
<dbReference type="GeneID" id="28823382"/>
<feature type="compositionally biased region" description="Basic and acidic residues" evidence="4">
    <location>
        <begin position="1"/>
        <end position="13"/>
    </location>
</feature>
<feature type="domain" description="Chromo" evidence="5">
    <location>
        <begin position="163"/>
        <end position="220"/>
    </location>
</feature>
<dbReference type="Gene3D" id="2.40.50.40">
    <property type="match status" value="2"/>
</dbReference>
<feature type="domain" description="Chromo" evidence="5">
    <location>
        <begin position="96"/>
        <end position="157"/>
    </location>
</feature>
<evidence type="ECO:0000256" key="2">
    <source>
        <dbReference type="ARBA" id="ARBA00011353"/>
    </source>
</evidence>
<dbReference type="AlphaFoldDB" id="A0A132B720"/>
<dbReference type="Pfam" id="PF00385">
    <property type="entry name" value="Chromo"/>
    <property type="match status" value="2"/>
</dbReference>
<dbReference type="STRING" id="149040.A0A132B720"/>
<evidence type="ECO:0000313" key="7">
    <source>
        <dbReference type="Proteomes" id="UP000070700"/>
    </source>
</evidence>
<dbReference type="GO" id="GO:0006338">
    <property type="term" value="P:chromatin remodeling"/>
    <property type="evidence" value="ECO:0007669"/>
    <property type="project" value="UniProtKB-ARBA"/>
</dbReference>
<dbReference type="KEGG" id="psco:LY89DRAFT_677093"/>
<accession>A0A132B720</accession>
<dbReference type="InterPro" id="IPR016197">
    <property type="entry name" value="Chromo-like_dom_sf"/>
</dbReference>
<name>A0A132B720_MOLSC</name>
<keyword evidence="7" id="KW-1185">Reference proteome</keyword>